<comment type="subcellular location">
    <subcellularLocation>
        <location evidence="2">Chromosome</location>
    </subcellularLocation>
    <subcellularLocation>
        <location evidence="1">Nucleus</location>
    </subcellularLocation>
</comment>
<sequence>MVNVTDLEKRRLKYLVGETLVNGDTQTCRETSYFPTTQALLLKEEISAAVDADYTDPIPHVLNPMDVDHLESPSEPDHVRDLTMRCIMMLKGEGCSPRIGLKEECALFLLNTCNWGAVRSATQLNYNSVMLDLYPAIAAACEEAFHQKKISVDIWDKFLPLRAACFHETIIVFAQAGILCQFLDEVDYTTAFKSLGEAGCCDAMDSYYDCIWDVNFLEFLINLHTKRGEHHRKQKVVGPSNL</sequence>
<dbReference type="InterPro" id="IPR057980">
    <property type="entry name" value="TPR_INTS8"/>
</dbReference>
<evidence type="ECO:0000259" key="6">
    <source>
        <dbReference type="Pfam" id="PF25756"/>
    </source>
</evidence>
<accession>A0A6H5FUY1</accession>
<dbReference type="GO" id="GO:0005694">
    <property type="term" value="C:chromosome"/>
    <property type="evidence" value="ECO:0007669"/>
    <property type="project" value="UniProtKB-SubCell"/>
</dbReference>
<dbReference type="OrthoDB" id="64340at2759"/>
<dbReference type="AlphaFoldDB" id="A0A6H5FUY1"/>
<evidence type="ECO:0000256" key="3">
    <source>
        <dbReference type="ARBA" id="ARBA00007147"/>
    </source>
</evidence>
<evidence type="ECO:0000256" key="5">
    <source>
        <dbReference type="ARBA" id="ARBA00023242"/>
    </source>
</evidence>
<keyword evidence="5" id="KW-0539">Nucleus</keyword>
<feature type="domain" description="INTS8 TPR repeats" evidence="6">
    <location>
        <begin position="172"/>
        <end position="237"/>
    </location>
</feature>
<evidence type="ECO:0000313" key="7">
    <source>
        <dbReference type="EMBL" id="CAA9993322.1"/>
    </source>
</evidence>
<organism evidence="7 8">
    <name type="scientific">Nesidiocoris tenuis</name>
    <dbReference type="NCBI Taxonomy" id="355587"/>
    <lineage>
        <taxon>Eukaryota</taxon>
        <taxon>Metazoa</taxon>
        <taxon>Ecdysozoa</taxon>
        <taxon>Arthropoda</taxon>
        <taxon>Hexapoda</taxon>
        <taxon>Insecta</taxon>
        <taxon>Pterygota</taxon>
        <taxon>Neoptera</taxon>
        <taxon>Paraneoptera</taxon>
        <taxon>Hemiptera</taxon>
        <taxon>Heteroptera</taxon>
        <taxon>Panheteroptera</taxon>
        <taxon>Cimicomorpha</taxon>
        <taxon>Miridae</taxon>
        <taxon>Dicyphina</taxon>
        <taxon>Nesidiocoris</taxon>
    </lineage>
</organism>
<dbReference type="GO" id="GO:0032039">
    <property type="term" value="C:integrator complex"/>
    <property type="evidence" value="ECO:0007669"/>
    <property type="project" value="TreeGrafter"/>
</dbReference>
<name>A0A6H5FUY1_9HEMI</name>
<dbReference type="PANTHER" id="PTHR13350:SF1">
    <property type="entry name" value="INTEGRATOR COMPLEX SUBUNIT 8"/>
    <property type="match status" value="1"/>
</dbReference>
<evidence type="ECO:0000256" key="4">
    <source>
        <dbReference type="ARBA" id="ARBA00022454"/>
    </source>
</evidence>
<dbReference type="PANTHER" id="PTHR13350">
    <property type="entry name" value="INTEGRATOR COMPLEX SUBUNIT 8"/>
    <property type="match status" value="1"/>
</dbReference>
<keyword evidence="4" id="KW-0158">Chromosome</keyword>
<proteinExistence type="inferred from homology"/>
<feature type="domain" description="INTS8 TPR repeats" evidence="6">
    <location>
        <begin position="78"/>
        <end position="160"/>
    </location>
</feature>
<dbReference type="InterPro" id="IPR038751">
    <property type="entry name" value="INTS8"/>
</dbReference>
<evidence type="ECO:0000313" key="8">
    <source>
        <dbReference type="Proteomes" id="UP000479000"/>
    </source>
</evidence>
<dbReference type="Pfam" id="PF25756">
    <property type="entry name" value="TPR_INTS8"/>
    <property type="match status" value="2"/>
</dbReference>
<gene>
    <name evidence="7" type="ORF">NTEN_LOCUS300</name>
</gene>
<protein>
    <recommendedName>
        <fullName evidence="6">INTS8 TPR repeats domain-containing protein</fullName>
    </recommendedName>
</protein>
<dbReference type="EMBL" id="CADCXU010000385">
    <property type="protein sequence ID" value="CAA9993322.1"/>
    <property type="molecule type" value="Genomic_DNA"/>
</dbReference>
<evidence type="ECO:0000256" key="1">
    <source>
        <dbReference type="ARBA" id="ARBA00004123"/>
    </source>
</evidence>
<dbReference type="GO" id="GO:0034472">
    <property type="term" value="P:snRNA 3'-end processing"/>
    <property type="evidence" value="ECO:0007669"/>
    <property type="project" value="InterPro"/>
</dbReference>
<comment type="similarity">
    <text evidence="3">Belongs to the Integrator subunit 8 family.</text>
</comment>
<evidence type="ECO:0000256" key="2">
    <source>
        <dbReference type="ARBA" id="ARBA00004286"/>
    </source>
</evidence>
<reference evidence="7 8" key="1">
    <citation type="submission" date="2020-02" db="EMBL/GenBank/DDBJ databases">
        <authorList>
            <person name="Ferguson B K."/>
        </authorList>
    </citation>
    <scope>NUCLEOTIDE SEQUENCE [LARGE SCALE GENOMIC DNA]</scope>
</reference>
<keyword evidence="8" id="KW-1185">Reference proteome</keyword>
<dbReference type="Proteomes" id="UP000479000">
    <property type="component" value="Unassembled WGS sequence"/>
</dbReference>